<keyword evidence="2" id="KW-0255">Endonuclease</keyword>
<dbReference type="AlphaFoldDB" id="A0A370FK68"/>
<feature type="domain" description="Putative restriction endonuclease" evidence="1">
    <location>
        <begin position="14"/>
        <end position="180"/>
    </location>
</feature>
<dbReference type="PANTHER" id="PTHR36558:SF1">
    <property type="entry name" value="RESTRICTION ENDONUCLEASE DOMAIN-CONTAINING PROTEIN-RELATED"/>
    <property type="match status" value="1"/>
</dbReference>
<name>A0A370FK68_9BURK</name>
<evidence type="ECO:0000313" key="3">
    <source>
        <dbReference type="Proteomes" id="UP000255265"/>
    </source>
</evidence>
<sequence>MAQPFDTPRMTEADYLAWAPTQARAHEYVEGRLYAMQEDVETEPFERVDPRAMVTRNLADALNAHLRGTECKAHMGDMRVYVPAAAAYLYPDVVVSCAGRTRPGRTPTAEPFVIADVPSPGAGSVYPGVRFAHYRRLPSLREYMLIDARRHCVDLYRRGTDGLWGLRPWEQGDDVSLASLDLRLPAAALFAGLP</sequence>
<dbReference type="Gene3D" id="3.90.1570.10">
    <property type="entry name" value="tt1808, chain A"/>
    <property type="match status" value="1"/>
</dbReference>
<dbReference type="OrthoDB" id="9799703at2"/>
<dbReference type="CDD" id="cd06260">
    <property type="entry name" value="DUF820-like"/>
    <property type="match status" value="1"/>
</dbReference>
<keyword evidence="3" id="KW-1185">Reference proteome</keyword>
<gene>
    <name evidence="2" type="ORF">DFR41_10428</name>
</gene>
<dbReference type="GO" id="GO:0004519">
    <property type="term" value="F:endonuclease activity"/>
    <property type="evidence" value="ECO:0007669"/>
    <property type="project" value="UniProtKB-KW"/>
</dbReference>
<evidence type="ECO:0000259" key="1">
    <source>
        <dbReference type="Pfam" id="PF05685"/>
    </source>
</evidence>
<dbReference type="Pfam" id="PF05685">
    <property type="entry name" value="Uma2"/>
    <property type="match status" value="1"/>
</dbReference>
<organism evidence="2 3">
    <name type="scientific">Pseudacidovorax intermedius</name>
    <dbReference type="NCBI Taxonomy" id="433924"/>
    <lineage>
        <taxon>Bacteria</taxon>
        <taxon>Pseudomonadati</taxon>
        <taxon>Pseudomonadota</taxon>
        <taxon>Betaproteobacteria</taxon>
        <taxon>Burkholderiales</taxon>
        <taxon>Comamonadaceae</taxon>
        <taxon>Pseudacidovorax</taxon>
    </lineage>
</organism>
<dbReference type="InterPro" id="IPR011335">
    <property type="entry name" value="Restrct_endonuc-II-like"/>
</dbReference>
<dbReference type="PANTHER" id="PTHR36558">
    <property type="entry name" value="GLR1098 PROTEIN"/>
    <property type="match status" value="1"/>
</dbReference>
<evidence type="ECO:0000313" key="2">
    <source>
        <dbReference type="EMBL" id="RDI24978.1"/>
    </source>
</evidence>
<accession>A0A370FK68</accession>
<dbReference type="EMBL" id="QQAV01000004">
    <property type="protein sequence ID" value="RDI24978.1"/>
    <property type="molecule type" value="Genomic_DNA"/>
</dbReference>
<keyword evidence="2" id="KW-0378">Hydrolase</keyword>
<keyword evidence="2" id="KW-0540">Nuclease</keyword>
<protein>
    <submittedName>
        <fullName evidence="2">Uma2 family endonuclease</fullName>
    </submittedName>
</protein>
<comment type="caution">
    <text evidence="2">The sequence shown here is derived from an EMBL/GenBank/DDBJ whole genome shotgun (WGS) entry which is preliminary data.</text>
</comment>
<reference evidence="2 3" key="1">
    <citation type="submission" date="2018-07" db="EMBL/GenBank/DDBJ databases">
        <title>Genomic Encyclopedia of Type Strains, Phase IV (KMG-IV): sequencing the most valuable type-strain genomes for metagenomic binning, comparative biology and taxonomic classification.</title>
        <authorList>
            <person name="Goeker M."/>
        </authorList>
    </citation>
    <scope>NUCLEOTIDE SEQUENCE [LARGE SCALE GENOMIC DNA]</scope>
    <source>
        <strain evidence="2 3">DSM 21352</strain>
    </source>
</reference>
<proteinExistence type="predicted"/>
<dbReference type="SUPFAM" id="SSF52980">
    <property type="entry name" value="Restriction endonuclease-like"/>
    <property type="match status" value="1"/>
</dbReference>
<dbReference type="InterPro" id="IPR012296">
    <property type="entry name" value="Nuclease_put_TT1808"/>
</dbReference>
<dbReference type="InterPro" id="IPR008538">
    <property type="entry name" value="Uma2"/>
</dbReference>
<dbReference type="Proteomes" id="UP000255265">
    <property type="component" value="Unassembled WGS sequence"/>
</dbReference>
<dbReference type="RefSeq" id="WP_114802892.1">
    <property type="nucleotide sequence ID" value="NZ_QQAV01000004.1"/>
</dbReference>